<keyword evidence="5" id="KW-0132">Cell division</keyword>
<dbReference type="InterPro" id="IPR005549">
    <property type="entry name" value="Kinetochore_Nuf2_N"/>
</dbReference>
<keyword evidence="9" id="KW-0539">Nucleus</keyword>
<dbReference type="InterPro" id="IPR038275">
    <property type="entry name" value="Nuf2_N_sf"/>
</dbReference>
<dbReference type="PANTHER" id="PTHR21650">
    <property type="entry name" value="MEMBRALIN/KINETOCHORE PROTEIN NUF2"/>
    <property type="match status" value="1"/>
</dbReference>
<dbReference type="Proteomes" id="UP000307440">
    <property type="component" value="Unassembled WGS sequence"/>
</dbReference>
<keyword evidence="16" id="KW-1185">Reference proteome</keyword>
<keyword evidence="7" id="KW-0995">Kinetochore</keyword>
<evidence type="ECO:0000256" key="5">
    <source>
        <dbReference type="ARBA" id="ARBA00022618"/>
    </source>
</evidence>
<evidence type="ECO:0000313" key="15">
    <source>
        <dbReference type="EMBL" id="TFK30715.1"/>
    </source>
</evidence>
<dbReference type="PANTHER" id="PTHR21650:SF2">
    <property type="entry name" value="KINETOCHORE PROTEIN NUF2"/>
    <property type="match status" value="1"/>
</dbReference>
<evidence type="ECO:0000259" key="13">
    <source>
        <dbReference type="Pfam" id="PF03800"/>
    </source>
</evidence>
<dbReference type="GO" id="GO:0007052">
    <property type="term" value="P:mitotic spindle organization"/>
    <property type="evidence" value="ECO:0007669"/>
    <property type="project" value="TreeGrafter"/>
</dbReference>
<feature type="coiled-coil region" evidence="12">
    <location>
        <begin position="316"/>
        <end position="421"/>
    </location>
</feature>
<dbReference type="GO" id="GO:0005634">
    <property type="term" value="C:nucleus"/>
    <property type="evidence" value="ECO:0007669"/>
    <property type="project" value="UniProtKB-SubCell"/>
</dbReference>
<evidence type="ECO:0000256" key="3">
    <source>
        <dbReference type="ARBA" id="ARBA00005498"/>
    </source>
</evidence>
<gene>
    <name evidence="15" type="ORF">FA15DRAFT_26595</name>
</gene>
<keyword evidence="10" id="KW-0131">Cell cycle</keyword>
<evidence type="ECO:0000259" key="14">
    <source>
        <dbReference type="Pfam" id="PF18595"/>
    </source>
</evidence>
<keyword evidence="6" id="KW-0498">Mitosis</keyword>
<dbReference type="GO" id="GO:0051315">
    <property type="term" value="P:attachment of mitotic spindle microtubules to kinetochore"/>
    <property type="evidence" value="ECO:0007669"/>
    <property type="project" value="TreeGrafter"/>
</dbReference>
<dbReference type="STRING" id="230819.A0A5C3LDJ2"/>
<evidence type="ECO:0000256" key="2">
    <source>
        <dbReference type="ARBA" id="ARBA00004629"/>
    </source>
</evidence>
<dbReference type="GO" id="GO:0031262">
    <property type="term" value="C:Ndc80 complex"/>
    <property type="evidence" value="ECO:0007669"/>
    <property type="project" value="InterPro"/>
</dbReference>
<keyword evidence="11" id="KW-0137">Centromere</keyword>
<evidence type="ECO:0000256" key="12">
    <source>
        <dbReference type="SAM" id="Coils"/>
    </source>
</evidence>
<sequence>MVKGIFPRLDIQEIIAALSGWGFPVTQNQLIHPAPDFVESVYYACLQQVTELNQDSLREPIQTALDALQGEDKDLYAAALSSNLMMYHLAAKIEDFCAKDVYAPERERTLHILSGFINFVKFTEQYCEGFVKELRERSASLLVERDQLFDMVEDTERAIAELEARIREDEPRRIQLQEENQALRGKLFATKEFQVAAVQEVEKLKAEKNATIKRREAIIAELESLSDSVARTNSRIVQSPERIKKTITTMAQNTIGDKKTIVSNEAKARDLQAKIAALLNIEKDVRGCVEQLQTVEREVHALQQSQKALAEVKDHLEDKVVERNELNMKRERAQKQLTNAQEKLERAQRHAEDKKVANQRTIERLQKEYDEMALERRDNDKQVEELRAEANSIEVKMSEHLRVSEQELNELLAEYWKLRHQTEVYMETLSEKLNMQRIKA</sequence>
<proteinExistence type="inferred from homology"/>
<dbReference type="Pfam" id="PF18595">
    <property type="entry name" value="Nuf2_DHR10-like"/>
    <property type="match status" value="1"/>
</dbReference>
<dbReference type="GO" id="GO:0044877">
    <property type="term" value="F:protein-containing complex binding"/>
    <property type="evidence" value="ECO:0007669"/>
    <property type="project" value="TreeGrafter"/>
</dbReference>
<feature type="domain" description="Nuf2 DHR10-like" evidence="14">
    <location>
        <begin position="255"/>
        <end position="366"/>
    </location>
</feature>
<dbReference type="GO" id="GO:0051301">
    <property type="term" value="P:cell division"/>
    <property type="evidence" value="ECO:0007669"/>
    <property type="project" value="UniProtKB-KW"/>
</dbReference>
<reference evidence="15 16" key="1">
    <citation type="journal article" date="2019" name="Nat. Ecol. Evol.">
        <title>Megaphylogeny resolves global patterns of mushroom evolution.</title>
        <authorList>
            <person name="Varga T."/>
            <person name="Krizsan K."/>
            <person name="Foldi C."/>
            <person name="Dima B."/>
            <person name="Sanchez-Garcia M."/>
            <person name="Sanchez-Ramirez S."/>
            <person name="Szollosi G.J."/>
            <person name="Szarkandi J.G."/>
            <person name="Papp V."/>
            <person name="Albert L."/>
            <person name="Andreopoulos W."/>
            <person name="Angelini C."/>
            <person name="Antonin V."/>
            <person name="Barry K.W."/>
            <person name="Bougher N.L."/>
            <person name="Buchanan P."/>
            <person name="Buyck B."/>
            <person name="Bense V."/>
            <person name="Catcheside P."/>
            <person name="Chovatia M."/>
            <person name="Cooper J."/>
            <person name="Damon W."/>
            <person name="Desjardin D."/>
            <person name="Finy P."/>
            <person name="Geml J."/>
            <person name="Haridas S."/>
            <person name="Hughes K."/>
            <person name="Justo A."/>
            <person name="Karasinski D."/>
            <person name="Kautmanova I."/>
            <person name="Kiss B."/>
            <person name="Kocsube S."/>
            <person name="Kotiranta H."/>
            <person name="LaButti K.M."/>
            <person name="Lechner B.E."/>
            <person name="Liimatainen K."/>
            <person name="Lipzen A."/>
            <person name="Lukacs Z."/>
            <person name="Mihaltcheva S."/>
            <person name="Morgado L.N."/>
            <person name="Niskanen T."/>
            <person name="Noordeloos M.E."/>
            <person name="Ohm R.A."/>
            <person name="Ortiz-Santana B."/>
            <person name="Ovrebo C."/>
            <person name="Racz N."/>
            <person name="Riley R."/>
            <person name="Savchenko A."/>
            <person name="Shiryaev A."/>
            <person name="Soop K."/>
            <person name="Spirin V."/>
            <person name="Szebenyi C."/>
            <person name="Tomsovsky M."/>
            <person name="Tulloss R.E."/>
            <person name="Uehling J."/>
            <person name="Grigoriev I.V."/>
            <person name="Vagvolgyi C."/>
            <person name="Papp T."/>
            <person name="Martin F.M."/>
            <person name="Miettinen O."/>
            <person name="Hibbett D.S."/>
            <person name="Nagy L.G."/>
        </authorList>
    </citation>
    <scope>NUCLEOTIDE SEQUENCE [LARGE SCALE GENOMIC DNA]</scope>
    <source>
        <strain evidence="15 16">CBS 121175</strain>
    </source>
</reference>
<evidence type="ECO:0000256" key="11">
    <source>
        <dbReference type="ARBA" id="ARBA00023328"/>
    </source>
</evidence>
<dbReference type="Pfam" id="PF03800">
    <property type="entry name" value="Nuf2"/>
    <property type="match status" value="1"/>
</dbReference>
<evidence type="ECO:0000256" key="6">
    <source>
        <dbReference type="ARBA" id="ARBA00022776"/>
    </source>
</evidence>
<evidence type="ECO:0000256" key="8">
    <source>
        <dbReference type="ARBA" id="ARBA00023054"/>
    </source>
</evidence>
<keyword evidence="8 12" id="KW-0175">Coiled coil</keyword>
<evidence type="ECO:0000256" key="1">
    <source>
        <dbReference type="ARBA" id="ARBA00004123"/>
    </source>
</evidence>
<feature type="domain" description="Kinetochore protein Nuf2 N-terminal" evidence="13">
    <location>
        <begin position="5"/>
        <end position="134"/>
    </location>
</feature>
<dbReference type="GO" id="GO:0051383">
    <property type="term" value="P:kinetochore organization"/>
    <property type="evidence" value="ECO:0007669"/>
    <property type="project" value="TreeGrafter"/>
</dbReference>
<comment type="similarity">
    <text evidence="3">Belongs to the NUF2 family.</text>
</comment>
<keyword evidence="4" id="KW-0158">Chromosome</keyword>
<dbReference type="GO" id="GO:0045132">
    <property type="term" value="P:meiotic chromosome segregation"/>
    <property type="evidence" value="ECO:0007669"/>
    <property type="project" value="TreeGrafter"/>
</dbReference>
<evidence type="ECO:0000256" key="10">
    <source>
        <dbReference type="ARBA" id="ARBA00023306"/>
    </source>
</evidence>
<evidence type="ECO:0000313" key="16">
    <source>
        <dbReference type="Proteomes" id="UP000307440"/>
    </source>
</evidence>
<evidence type="ECO:0000256" key="9">
    <source>
        <dbReference type="ARBA" id="ARBA00023242"/>
    </source>
</evidence>
<dbReference type="EMBL" id="ML210146">
    <property type="protein sequence ID" value="TFK30715.1"/>
    <property type="molecule type" value="Genomic_DNA"/>
</dbReference>
<comment type="subcellular location">
    <subcellularLocation>
        <location evidence="2">Chromosome</location>
        <location evidence="2">Centromere</location>
        <location evidence="2">Kinetochore</location>
    </subcellularLocation>
    <subcellularLocation>
        <location evidence="1">Nucleus</location>
    </subcellularLocation>
</comment>
<dbReference type="AlphaFoldDB" id="A0A5C3LDJ2"/>
<accession>A0A5C3LDJ2</accession>
<evidence type="ECO:0000256" key="7">
    <source>
        <dbReference type="ARBA" id="ARBA00022838"/>
    </source>
</evidence>
<dbReference type="InterPro" id="IPR041112">
    <property type="entry name" value="Nuf2_DHR10-like"/>
</dbReference>
<protein>
    <submittedName>
        <fullName evidence="15">Uncharacterized protein</fullName>
    </submittedName>
</protein>
<name>A0A5C3LDJ2_COPMA</name>
<organism evidence="15 16">
    <name type="scientific">Coprinopsis marcescibilis</name>
    <name type="common">Agaric fungus</name>
    <name type="synonym">Psathyrella marcescibilis</name>
    <dbReference type="NCBI Taxonomy" id="230819"/>
    <lineage>
        <taxon>Eukaryota</taxon>
        <taxon>Fungi</taxon>
        <taxon>Dikarya</taxon>
        <taxon>Basidiomycota</taxon>
        <taxon>Agaricomycotina</taxon>
        <taxon>Agaricomycetes</taxon>
        <taxon>Agaricomycetidae</taxon>
        <taxon>Agaricales</taxon>
        <taxon>Agaricineae</taxon>
        <taxon>Psathyrellaceae</taxon>
        <taxon>Coprinopsis</taxon>
    </lineage>
</organism>
<dbReference type="OrthoDB" id="8194677at2759"/>
<evidence type="ECO:0000256" key="4">
    <source>
        <dbReference type="ARBA" id="ARBA00022454"/>
    </source>
</evidence>
<dbReference type="Gene3D" id="1.10.418.60">
    <property type="entry name" value="Ncd80 complex, Nuf2 subunit"/>
    <property type="match status" value="1"/>
</dbReference>